<dbReference type="SUPFAM" id="SSF53448">
    <property type="entry name" value="Nucleotide-diphospho-sugar transferases"/>
    <property type="match status" value="1"/>
</dbReference>
<dbReference type="InterPro" id="IPR001173">
    <property type="entry name" value="Glyco_trans_2-like"/>
</dbReference>
<evidence type="ECO:0000259" key="3">
    <source>
        <dbReference type="Pfam" id="PF00535"/>
    </source>
</evidence>
<feature type="transmembrane region" description="Helical" evidence="2">
    <location>
        <begin position="272"/>
        <end position="295"/>
    </location>
</feature>
<accession>A0ABT2PDW6</accession>
<evidence type="ECO:0000313" key="5">
    <source>
        <dbReference type="EMBL" id="MCT9002802.1"/>
    </source>
</evidence>
<sequence>MDTNDGVELTILMPCLNEAETLATCIDKATGYLARSGVVGEVLIADNGSTDGSQQIARDHGARVADIPVKGYGAALIGGMESARGTYVIMGDADDSYDFENLDPFVERLRAGDDLVMGNRFRGGIEPGAMPPLHKYLGNPVLTWIGRSLFRSPIKDFHCGLRGYNRASMLNLELKTTGMEFASEMVVKSTLAGLQVSEVPTTLRKDGRSRPPHLRSWRDGWRHLRFLLIFSPRWLFLVPGLLALGIGVLGSLLLLLGPTTIGGVGFDVASQVYLAALAIVGYQAVLFAIMTKLYAEREGFRLPRSRSFSWFAQRATLETFSLGGAGLFLIGLVVLIIQIVGWGQSGFGALDPQATIRVAIPGSLFMVLGAQTIMTGMFIGILTIPTRS</sequence>
<evidence type="ECO:0000256" key="2">
    <source>
        <dbReference type="SAM" id="Phobius"/>
    </source>
</evidence>
<dbReference type="InterPro" id="IPR029044">
    <property type="entry name" value="Nucleotide-diphossugar_trans"/>
</dbReference>
<dbReference type="Pfam" id="PF00535">
    <property type="entry name" value="Glycos_transf_2"/>
    <property type="match status" value="1"/>
</dbReference>
<keyword evidence="2" id="KW-0812">Transmembrane</keyword>
<dbReference type="RefSeq" id="WP_261607331.1">
    <property type="nucleotide sequence ID" value="NZ_JAODOR010000011.1"/>
</dbReference>
<comment type="caution">
    <text evidence="5">The sequence shown here is derived from an EMBL/GenBank/DDBJ whole genome shotgun (WGS) entry which is preliminary data.</text>
</comment>
<dbReference type="InterPro" id="IPR058718">
    <property type="entry name" value="Agl6_TM_C"/>
</dbReference>
<dbReference type="Pfam" id="PF26629">
    <property type="entry name" value="GT2_TM_C"/>
    <property type="match status" value="1"/>
</dbReference>
<dbReference type="CDD" id="cd04179">
    <property type="entry name" value="DPM_DPG-synthase_like"/>
    <property type="match status" value="1"/>
</dbReference>
<dbReference type="Proteomes" id="UP001300496">
    <property type="component" value="Unassembled WGS sequence"/>
</dbReference>
<evidence type="ECO:0000256" key="1">
    <source>
        <dbReference type="ARBA" id="ARBA00006739"/>
    </source>
</evidence>
<feature type="transmembrane region" description="Helical" evidence="2">
    <location>
        <begin position="234"/>
        <end position="257"/>
    </location>
</feature>
<keyword evidence="2" id="KW-0472">Membrane</keyword>
<reference evidence="5 6" key="1">
    <citation type="journal article" date="2024" name="Int. J. Syst. Evol. Microbiol.">
        <title>Microbacterium memoriense sp. nov., a member of the Actinomycetota from marine beach sediment of the north coast of Portugal.</title>
        <authorList>
            <person name="Santos J.D.N.D."/>
            <person name="Klimek D."/>
            <person name="Calusinska M."/>
            <person name="Lobo-da-Cunha A."/>
            <person name="Catita J."/>
            <person name="Goncalves H."/>
            <person name="Gonzalez I."/>
            <person name="Lage O.M."/>
        </authorList>
    </citation>
    <scope>NUCLEOTIDE SEQUENCE [LARGE SCALE GENOMIC DNA]</scope>
    <source>
        <strain evidence="5 6">PMIC_1C1B</strain>
    </source>
</reference>
<evidence type="ECO:0000259" key="4">
    <source>
        <dbReference type="Pfam" id="PF26629"/>
    </source>
</evidence>
<feature type="domain" description="Glycosyltransferase 2-like" evidence="3">
    <location>
        <begin position="10"/>
        <end position="168"/>
    </location>
</feature>
<keyword evidence="6" id="KW-1185">Reference proteome</keyword>
<name>A0ABT2PDW6_9MICO</name>
<feature type="domain" description="Low-salt glycan biosynthesis hexosyltransferase Agl6 C-terminal transmembrane region" evidence="4">
    <location>
        <begin position="289"/>
        <end position="382"/>
    </location>
</feature>
<protein>
    <submittedName>
        <fullName evidence="5">Glycosyltransferase family 2 protein</fullName>
    </submittedName>
</protein>
<comment type="similarity">
    <text evidence="1">Belongs to the glycosyltransferase 2 family.</text>
</comment>
<organism evidence="5 6">
    <name type="scientific">Microbacterium memoriense</name>
    <dbReference type="NCBI Taxonomy" id="2978350"/>
    <lineage>
        <taxon>Bacteria</taxon>
        <taxon>Bacillati</taxon>
        <taxon>Actinomycetota</taxon>
        <taxon>Actinomycetes</taxon>
        <taxon>Micrococcales</taxon>
        <taxon>Microbacteriaceae</taxon>
        <taxon>Microbacterium</taxon>
    </lineage>
</organism>
<gene>
    <name evidence="5" type="ORF">N4R40_10540</name>
</gene>
<feature type="transmembrane region" description="Helical" evidence="2">
    <location>
        <begin position="360"/>
        <end position="384"/>
    </location>
</feature>
<dbReference type="PANTHER" id="PTHR48090:SF7">
    <property type="entry name" value="RFBJ PROTEIN"/>
    <property type="match status" value="1"/>
</dbReference>
<keyword evidence="2" id="KW-1133">Transmembrane helix</keyword>
<dbReference type="Gene3D" id="3.90.550.10">
    <property type="entry name" value="Spore Coat Polysaccharide Biosynthesis Protein SpsA, Chain A"/>
    <property type="match status" value="1"/>
</dbReference>
<dbReference type="PANTHER" id="PTHR48090">
    <property type="entry name" value="UNDECAPRENYL-PHOSPHATE 4-DEOXY-4-FORMAMIDO-L-ARABINOSE TRANSFERASE-RELATED"/>
    <property type="match status" value="1"/>
</dbReference>
<dbReference type="InterPro" id="IPR050256">
    <property type="entry name" value="Glycosyltransferase_2"/>
</dbReference>
<evidence type="ECO:0000313" key="6">
    <source>
        <dbReference type="Proteomes" id="UP001300496"/>
    </source>
</evidence>
<proteinExistence type="inferred from homology"/>
<feature type="transmembrane region" description="Helical" evidence="2">
    <location>
        <begin position="316"/>
        <end position="340"/>
    </location>
</feature>
<dbReference type="EMBL" id="JAODOR010000011">
    <property type="protein sequence ID" value="MCT9002802.1"/>
    <property type="molecule type" value="Genomic_DNA"/>
</dbReference>